<name>A0AAV2F0L8_9ROSI</name>
<dbReference type="AlphaFoldDB" id="A0AAV2F0L8"/>
<organism evidence="2 3">
    <name type="scientific">Linum trigynum</name>
    <dbReference type="NCBI Taxonomy" id="586398"/>
    <lineage>
        <taxon>Eukaryota</taxon>
        <taxon>Viridiplantae</taxon>
        <taxon>Streptophyta</taxon>
        <taxon>Embryophyta</taxon>
        <taxon>Tracheophyta</taxon>
        <taxon>Spermatophyta</taxon>
        <taxon>Magnoliopsida</taxon>
        <taxon>eudicotyledons</taxon>
        <taxon>Gunneridae</taxon>
        <taxon>Pentapetalae</taxon>
        <taxon>rosids</taxon>
        <taxon>fabids</taxon>
        <taxon>Malpighiales</taxon>
        <taxon>Linaceae</taxon>
        <taxon>Linum</taxon>
    </lineage>
</organism>
<keyword evidence="3" id="KW-1185">Reference proteome</keyword>
<evidence type="ECO:0000313" key="3">
    <source>
        <dbReference type="Proteomes" id="UP001497516"/>
    </source>
</evidence>
<protein>
    <submittedName>
        <fullName evidence="2">Uncharacterized protein</fullName>
    </submittedName>
</protein>
<evidence type="ECO:0000256" key="1">
    <source>
        <dbReference type="SAM" id="MobiDB-lite"/>
    </source>
</evidence>
<dbReference type="EMBL" id="OZ034819">
    <property type="protein sequence ID" value="CAL1391457.1"/>
    <property type="molecule type" value="Genomic_DNA"/>
</dbReference>
<sequence length="86" mass="9033">MANDHGGDVDGDMLTTQRHWSILEAASRRQLSQALKSSLSHSADPTLPSSTFGSSPTVHASIANTSSLSFVASLVSPPMTDRSSSF</sequence>
<proteinExistence type="predicted"/>
<dbReference type="Proteomes" id="UP001497516">
    <property type="component" value="Chromosome 6"/>
</dbReference>
<reference evidence="2 3" key="1">
    <citation type="submission" date="2024-04" db="EMBL/GenBank/DDBJ databases">
        <authorList>
            <person name="Fracassetti M."/>
        </authorList>
    </citation>
    <scope>NUCLEOTIDE SEQUENCE [LARGE SCALE GENOMIC DNA]</scope>
</reference>
<gene>
    <name evidence="2" type="ORF">LTRI10_LOCUS32178</name>
</gene>
<evidence type="ECO:0000313" key="2">
    <source>
        <dbReference type="EMBL" id="CAL1391457.1"/>
    </source>
</evidence>
<accession>A0AAV2F0L8</accession>
<feature type="region of interest" description="Disordered" evidence="1">
    <location>
        <begin position="33"/>
        <end position="58"/>
    </location>
</feature>